<dbReference type="InterPro" id="IPR023394">
    <property type="entry name" value="Sec7_C_sf"/>
</dbReference>
<dbReference type="EMBL" id="UZAI01003119">
    <property type="protein sequence ID" value="VDO77292.1"/>
    <property type="molecule type" value="Genomic_DNA"/>
</dbReference>
<dbReference type="Gene3D" id="1.10.1000.11">
    <property type="entry name" value="Arf Nucleotide-binding Site Opener,domain 2"/>
    <property type="match status" value="1"/>
</dbReference>
<dbReference type="InterPro" id="IPR035999">
    <property type="entry name" value="Sec7_dom_sf"/>
</dbReference>
<proteinExistence type="predicted"/>
<dbReference type="GO" id="GO:0032012">
    <property type="term" value="P:regulation of ARF protein signal transduction"/>
    <property type="evidence" value="ECO:0007669"/>
    <property type="project" value="InterPro"/>
</dbReference>
<keyword evidence="2" id="KW-1185">Reference proteome</keyword>
<gene>
    <name evidence="1" type="ORF">SMRZ_LOCUS7620</name>
</gene>
<dbReference type="GO" id="GO:0005085">
    <property type="term" value="F:guanyl-nucleotide exchange factor activity"/>
    <property type="evidence" value="ECO:0007669"/>
    <property type="project" value="InterPro"/>
</dbReference>
<dbReference type="InterPro" id="IPR000904">
    <property type="entry name" value="Sec7_dom"/>
</dbReference>
<accession>A0A183LUZ5</accession>
<dbReference type="Pfam" id="PF01369">
    <property type="entry name" value="Sec7"/>
    <property type="match status" value="1"/>
</dbReference>
<dbReference type="STRING" id="48269.A0A183LUZ5"/>
<organism evidence="1 2">
    <name type="scientific">Schistosoma margrebowiei</name>
    <dbReference type="NCBI Taxonomy" id="48269"/>
    <lineage>
        <taxon>Eukaryota</taxon>
        <taxon>Metazoa</taxon>
        <taxon>Spiralia</taxon>
        <taxon>Lophotrochozoa</taxon>
        <taxon>Platyhelminthes</taxon>
        <taxon>Trematoda</taxon>
        <taxon>Digenea</taxon>
        <taxon>Strigeidida</taxon>
        <taxon>Schistosomatoidea</taxon>
        <taxon>Schistosomatidae</taxon>
        <taxon>Schistosoma</taxon>
    </lineage>
</organism>
<protein>
    <submittedName>
        <fullName evidence="1">Uncharacterized protein</fullName>
    </submittedName>
</protein>
<evidence type="ECO:0000313" key="2">
    <source>
        <dbReference type="Proteomes" id="UP000277204"/>
    </source>
</evidence>
<name>A0A183LUZ5_9TREM</name>
<sequence length="384" mass="43680">MLDIDPLHNNKPIVESQEIDRLLQCISEYYHTVRWCSTSVNSSDTFSSTNDHHLKSLPAPPITLDQLSLIFYAILLLQTSLHNVNAAKSSLGKQNVNLLLNQPSSSSSSLSSFTAKSKSKISNVNHNDVLDESGNTNTESIMDNENNINNNKSLDIKHVFSNRTLTEIFHRIKVKPLEPGSDQTTVVRHISKAIRNLQEVKILNTDDIDNEFLFTNNPFELVEPHRRLINQNQPPHKETSILRHLFVFNDLIIIAKDTSSKRTSGRRLVFDKSRKNQSKINDKKLSPDQCDDFLRPPLDLLYTDCDKKFEIMNAESNTLNCMQPTVGCVPHRVGGGRGRRSRSKYELNSRKAANSTSHSYTRLTALYVFSLYRCKIRPFKTDGK</sequence>
<dbReference type="Gene3D" id="2.30.29.30">
    <property type="entry name" value="Pleckstrin-homology domain (PH domain)/Phosphotyrosine-binding domain (PTB)"/>
    <property type="match status" value="1"/>
</dbReference>
<dbReference type="SUPFAM" id="SSF48425">
    <property type="entry name" value="Sec7 domain"/>
    <property type="match status" value="1"/>
</dbReference>
<dbReference type="AlphaFoldDB" id="A0A183LUZ5"/>
<dbReference type="Proteomes" id="UP000277204">
    <property type="component" value="Unassembled WGS sequence"/>
</dbReference>
<evidence type="ECO:0000313" key="1">
    <source>
        <dbReference type="EMBL" id="VDO77292.1"/>
    </source>
</evidence>
<dbReference type="InterPro" id="IPR011993">
    <property type="entry name" value="PH-like_dom_sf"/>
</dbReference>
<reference evidence="1 2" key="1">
    <citation type="submission" date="2018-11" db="EMBL/GenBank/DDBJ databases">
        <authorList>
            <consortium name="Pathogen Informatics"/>
        </authorList>
    </citation>
    <scope>NUCLEOTIDE SEQUENCE [LARGE SCALE GENOMIC DNA]</scope>
    <source>
        <strain evidence="1 2">Zambia</strain>
    </source>
</reference>